<proteinExistence type="predicted"/>
<dbReference type="STRING" id="28042.GU90_03420"/>
<evidence type="ECO:0000313" key="3">
    <source>
        <dbReference type="EMBL" id="KEI45506.1"/>
    </source>
</evidence>
<organism evidence="3 4">
    <name type="scientific">Saccharopolyspora rectivirgula</name>
    <dbReference type="NCBI Taxonomy" id="28042"/>
    <lineage>
        <taxon>Bacteria</taxon>
        <taxon>Bacillati</taxon>
        <taxon>Actinomycetota</taxon>
        <taxon>Actinomycetes</taxon>
        <taxon>Pseudonocardiales</taxon>
        <taxon>Pseudonocardiaceae</taxon>
        <taxon>Saccharopolyspora</taxon>
    </lineage>
</organism>
<feature type="domain" description="YrhK" evidence="2">
    <location>
        <begin position="23"/>
        <end position="78"/>
    </location>
</feature>
<gene>
    <name evidence="3" type="ORF">GU90_03420</name>
</gene>
<name>A0A073B1S8_9PSEU</name>
<protein>
    <recommendedName>
        <fullName evidence="2">YrhK domain-containing protein</fullName>
    </recommendedName>
</protein>
<dbReference type="EMBL" id="JNVU01000012">
    <property type="protein sequence ID" value="KEI45506.1"/>
    <property type="molecule type" value="Genomic_DNA"/>
</dbReference>
<dbReference type="AlphaFoldDB" id="A0A073B1S8"/>
<dbReference type="Pfam" id="PF14145">
    <property type="entry name" value="YrhK"/>
    <property type="match status" value="1"/>
</dbReference>
<dbReference type="RefSeq" id="WP_029720795.1">
    <property type="nucleotide sequence ID" value="NZ_JNVU01000012.1"/>
</dbReference>
<dbReference type="InterPro" id="IPR025424">
    <property type="entry name" value="YrhK_domain"/>
</dbReference>
<accession>A0A073B1S8</accession>
<sequence length="96" mass="10873">MSDPAESGPLVLRLGRDELLIRRRYEVLSIVNDFLIALWFIVGSILFFSPATATAGTWMFLLGSLELGIRPAIRLSRHVQLRRWQPAGTRGSDQDY</sequence>
<keyword evidence="1" id="KW-0472">Membrane</keyword>
<keyword evidence="1" id="KW-1133">Transmembrane helix</keyword>
<dbReference type="OrthoDB" id="5519470at2"/>
<evidence type="ECO:0000259" key="2">
    <source>
        <dbReference type="Pfam" id="PF14145"/>
    </source>
</evidence>
<keyword evidence="1" id="KW-0812">Transmembrane</keyword>
<dbReference type="eggNOG" id="ENOG5032ZWE">
    <property type="taxonomic scope" value="Bacteria"/>
</dbReference>
<evidence type="ECO:0000256" key="1">
    <source>
        <dbReference type="SAM" id="Phobius"/>
    </source>
</evidence>
<keyword evidence="4" id="KW-1185">Reference proteome</keyword>
<comment type="caution">
    <text evidence="3">The sequence shown here is derived from an EMBL/GenBank/DDBJ whole genome shotgun (WGS) entry which is preliminary data.</text>
</comment>
<reference evidence="3 4" key="1">
    <citation type="submission" date="2014-06" db="EMBL/GenBank/DDBJ databases">
        <title>Saccharopolyspora rectivirgula DSM-43113 Genome sequencing.</title>
        <authorList>
            <person name="Barrera C."/>
            <person name="Millon L."/>
            <person name="Rognon B."/>
            <person name="Zaugg C."/>
            <person name="Monod M."/>
        </authorList>
    </citation>
    <scope>NUCLEOTIDE SEQUENCE [LARGE SCALE GENOMIC DNA]</scope>
    <source>
        <strain evidence="3 4">DSM 43113</strain>
    </source>
</reference>
<feature type="transmembrane region" description="Helical" evidence="1">
    <location>
        <begin position="30"/>
        <end position="49"/>
    </location>
</feature>
<dbReference type="Proteomes" id="UP000031419">
    <property type="component" value="Unassembled WGS sequence"/>
</dbReference>
<evidence type="ECO:0000313" key="4">
    <source>
        <dbReference type="Proteomes" id="UP000031419"/>
    </source>
</evidence>